<dbReference type="Pfam" id="PF23571">
    <property type="entry name" value="GH3_M"/>
    <property type="match status" value="1"/>
</dbReference>
<dbReference type="EMBL" id="CP000148">
    <property type="protein sequence ID" value="ABB31712.1"/>
    <property type="molecule type" value="Genomic_DNA"/>
</dbReference>
<proteinExistence type="predicted"/>
<sequence length="527" mass="59867">MTASSPFRALTAPALDLMLKSGASALARNFESRDSVACQREMLQRLVAVGGGTRFGRDHGLAELAGEPIDRLYAQYRRRVPIRTYSDFWNEYFQEGLREENGRKRLLLEDATWPGKIPFFCETSGTTAPTKYIPFSREMFAANKRAALDMTACYLHRNPRSRLFQGKLLYMSGNTNLTDLGDGVKSGDMSAITLRHRPFFLKPFVAPGIRVAALPWEEKVVELAGMLLSDRSIRGISGVPPWIILLLQRVEEMGHRSLSELLPNLELIIHGGTSMKPYRREFDILFRNRLPNYLEVLPSSEAFMAFQLLGEERMRLAPHYGVFFEFVPFEELDERGVPAPDAPAIPLEEIETGRRYAVILTTCSGLWRYHIGDTIRFTDREPLFIEFTGRDKFLDRFEEKVTQGEVEEAVARLNQTGGIEVREFMVGPDIASRRHVWVLAVGEMNERDSGTLERLLDATLRSLNADYATFREQGRIAPPRVVTVEEELIYRWSREVRGKLGGQSKIPHIDPTVDGEMIMSLTEFAGH</sequence>
<evidence type="ECO:0000259" key="1">
    <source>
        <dbReference type="Pfam" id="PF23571"/>
    </source>
</evidence>
<name>Q39VL2_GEOMG</name>
<feature type="domain" description="GH3 middle" evidence="1">
    <location>
        <begin position="320"/>
        <end position="390"/>
    </location>
</feature>
<dbReference type="HOGENOM" id="CLU_016249_4_0_7"/>
<dbReference type="KEGG" id="gme:Gmet_1478"/>
<organism evidence="3 4">
    <name type="scientific">Geobacter metallireducens (strain ATCC 53774 / DSM 7210 / GS-15)</name>
    <dbReference type="NCBI Taxonomy" id="269799"/>
    <lineage>
        <taxon>Bacteria</taxon>
        <taxon>Pseudomonadati</taxon>
        <taxon>Thermodesulfobacteriota</taxon>
        <taxon>Desulfuromonadia</taxon>
        <taxon>Geobacterales</taxon>
        <taxon>Geobacteraceae</taxon>
        <taxon>Geobacter</taxon>
    </lineage>
</organism>
<protein>
    <submittedName>
        <fullName evidence="3">GH3 family protein</fullName>
    </submittedName>
</protein>
<dbReference type="InterPro" id="IPR004993">
    <property type="entry name" value="GH3"/>
</dbReference>
<evidence type="ECO:0000313" key="4">
    <source>
        <dbReference type="Proteomes" id="UP000007073"/>
    </source>
</evidence>
<accession>Q39VL2</accession>
<dbReference type="AlphaFoldDB" id="Q39VL2"/>
<dbReference type="Proteomes" id="UP000007073">
    <property type="component" value="Chromosome"/>
</dbReference>
<gene>
    <name evidence="3" type="ordered locus">Gmet_1478</name>
</gene>
<feature type="domain" description="GH3 C-terminal" evidence="2">
    <location>
        <begin position="405"/>
        <end position="509"/>
    </location>
</feature>
<dbReference type="InterPro" id="IPR055378">
    <property type="entry name" value="GH3_C"/>
</dbReference>
<dbReference type="PANTHER" id="PTHR31901">
    <property type="entry name" value="GH3 DOMAIN-CONTAINING PROTEIN"/>
    <property type="match status" value="1"/>
</dbReference>
<reference evidence="3 4" key="2">
    <citation type="journal article" date="2009" name="BMC Microbiol.">
        <title>The genome sequence of Geobacter metallireducens: features of metabolism, physiology and regulation common and dissimilar to Geobacter sulfurreducens.</title>
        <authorList>
            <person name="Aklujkar M."/>
            <person name="Krushkal J."/>
            <person name="DiBartolo G."/>
            <person name="Lapidus A."/>
            <person name="Land M.L."/>
            <person name="Lovley D.R."/>
        </authorList>
    </citation>
    <scope>NUCLEOTIDE SEQUENCE [LARGE SCALE GENOMIC DNA]</scope>
    <source>
        <strain evidence="4">ATCC 53774 / DSM 7210 / GS-15</strain>
    </source>
</reference>
<dbReference type="Pfam" id="PF23572">
    <property type="entry name" value="GH3_C"/>
    <property type="match status" value="1"/>
</dbReference>
<reference evidence="3 4" key="1">
    <citation type="submission" date="2005-10" db="EMBL/GenBank/DDBJ databases">
        <title>Complete sequence of Geobacter metallireducens GS-15.</title>
        <authorList>
            <consortium name="US DOE Joint Genome Institute"/>
            <person name="Copeland A."/>
            <person name="Lucas S."/>
            <person name="Lapidus A."/>
            <person name="Barry K."/>
            <person name="Detter J.C."/>
            <person name="Glavina T."/>
            <person name="Hammon N."/>
            <person name="Israni S."/>
            <person name="Pitluck S."/>
            <person name="Di Bartolo G."/>
            <person name="Chain P."/>
            <person name="Schmutz J."/>
            <person name="Larimer F."/>
            <person name="Land M."/>
            <person name="Kyrpides N."/>
            <person name="Ivanova N."/>
            <person name="Richardson P."/>
        </authorList>
    </citation>
    <scope>NUCLEOTIDE SEQUENCE [LARGE SCALE GENOMIC DNA]</scope>
    <source>
        <strain evidence="4">ATCC 53774 / DSM 7210 / GS-15</strain>
    </source>
</reference>
<dbReference type="InterPro" id="IPR055377">
    <property type="entry name" value="GH3_M"/>
</dbReference>
<dbReference type="Pfam" id="PF03321">
    <property type="entry name" value="GH3"/>
    <property type="match status" value="1"/>
</dbReference>
<evidence type="ECO:0000313" key="3">
    <source>
        <dbReference type="EMBL" id="ABB31712.1"/>
    </source>
</evidence>
<dbReference type="GO" id="GO:0005737">
    <property type="term" value="C:cytoplasm"/>
    <property type="evidence" value="ECO:0007669"/>
    <property type="project" value="TreeGrafter"/>
</dbReference>
<evidence type="ECO:0000259" key="2">
    <source>
        <dbReference type="Pfam" id="PF23572"/>
    </source>
</evidence>
<dbReference type="STRING" id="269799.Gmet_1478"/>
<dbReference type="GO" id="GO:0016881">
    <property type="term" value="F:acid-amino acid ligase activity"/>
    <property type="evidence" value="ECO:0007669"/>
    <property type="project" value="TreeGrafter"/>
</dbReference>
<dbReference type="PANTHER" id="PTHR31901:SF9">
    <property type="entry name" value="GH3 DOMAIN-CONTAINING PROTEIN"/>
    <property type="match status" value="1"/>
</dbReference>
<keyword evidence="4" id="KW-1185">Reference proteome</keyword>
<dbReference type="eggNOG" id="COG0318">
    <property type="taxonomic scope" value="Bacteria"/>
</dbReference>